<evidence type="ECO:0000313" key="5">
    <source>
        <dbReference type="Proteomes" id="UP000307562"/>
    </source>
</evidence>
<feature type="compositionally biased region" description="Acidic residues" evidence="2">
    <location>
        <begin position="256"/>
        <end position="267"/>
    </location>
</feature>
<reference evidence="5" key="1">
    <citation type="submission" date="2019-05" db="EMBL/GenBank/DDBJ databases">
        <title>Complete Genome Sequence and Methylation Pattern of the Halophilic Archaeon Natrinema pallidum BOL6-1.</title>
        <authorList>
            <person name="DasSarma P."/>
            <person name="DasSarma B.P."/>
            <person name="DasSarma S.L."/>
            <person name="Martinez F.L."/>
            <person name="Guzman D."/>
            <person name="Roberts R.J."/>
            <person name="DasSarma S."/>
        </authorList>
    </citation>
    <scope>NUCLEOTIDE SEQUENCE [LARGE SCALE GENOMIC DNA]</scope>
    <source>
        <strain evidence="5">BOL6-1</strain>
    </source>
</reference>
<dbReference type="RefSeq" id="WP_138653759.1">
    <property type="nucleotide sequence ID" value="NZ_CP040637.1"/>
</dbReference>
<accession>A0A4P9TI12</accession>
<dbReference type="Pfam" id="PF10145">
    <property type="entry name" value="PhageMin_Tail"/>
    <property type="match status" value="1"/>
</dbReference>
<dbReference type="AlphaFoldDB" id="A0A4P9TI12"/>
<dbReference type="InterPro" id="IPR010090">
    <property type="entry name" value="Phage_tape_meas"/>
</dbReference>
<evidence type="ECO:0000256" key="2">
    <source>
        <dbReference type="SAM" id="MobiDB-lite"/>
    </source>
</evidence>
<gene>
    <name evidence="4" type="ORF">FGF80_10110</name>
</gene>
<protein>
    <submittedName>
        <fullName evidence="4">Phage tail tape measure protein</fullName>
    </submittedName>
</protein>
<keyword evidence="5" id="KW-1185">Reference proteome</keyword>
<name>A0A4P9TI12_9EURY</name>
<evidence type="ECO:0000259" key="3">
    <source>
        <dbReference type="Pfam" id="PF10145"/>
    </source>
</evidence>
<feature type="domain" description="Phage tail tape measure protein" evidence="3">
    <location>
        <begin position="94"/>
        <end position="275"/>
    </location>
</feature>
<keyword evidence="1" id="KW-1188">Viral release from host cell</keyword>
<dbReference type="NCBIfam" id="TIGR01760">
    <property type="entry name" value="tape_meas_TP901"/>
    <property type="match status" value="1"/>
</dbReference>
<proteinExistence type="predicted"/>
<feature type="region of interest" description="Disordered" evidence="2">
    <location>
        <begin position="256"/>
        <end position="277"/>
    </location>
</feature>
<sequence length="620" mass="64570">MAEAFDLGGILELDSSEFVAPAEDAASSSEDVGDSADTMSESLWDVEPAGVAAGGALAGVGTAAQGVLDDTQATRESLGRTATTMGLTRDEAEDLATSMSNATFPLEDVQGTMDSLAQQGIESEEKMREVAGAADMVADATGTTAEAVAQNAGPALEAMGEDTADLEEHMDTFTHVARNTTMDVEDFSKMVRKTGPEIEEMGLSVDDTAAIMAALEDKGMDSRTAMREFRQASNDAEGDQDELMDSLGLTSEELEAQQEALEDAEGTTEDHAEAANESLSAQDDFRAALEDAKLAASDYLEPLSALAPVTQAAGIGLMGLSAINVSAVAPSFAAVSAAAAPITAVVLGLAAAATAAYVIWERDIGGIQGKTAAAKEFIVDAFGTVSDFVASAMDTVDKILTEWSPKKIVSEAVDAATDVFFNWHPAGIVWSKREQIMEALPTAEDIGERMGDIGGEIGDMSADYLSDSWNAIIPAEVGVEPVKLPEKEIDAGPLGSTTVGGQTVFEGVTFDLPQLATGGKITGDGIFRGGEEGDELVLNADQTAEVEKGELDLGGASSDRVESLLEQILTELSALGGPLEVRNAKIDASSLTDGTVELVDMVLEQRGDELDRLGERRTDA</sequence>
<dbReference type="PANTHER" id="PTHR37813:SF1">
    <property type="entry name" value="FELS-2 PROPHAGE PROTEIN"/>
    <property type="match status" value="1"/>
</dbReference>
<organism evidence="4 5">
    <name type="scientific">Natrinema pallidum</name>
    <dbReference type="NCBI Taxonomy" id="69527"/>
    <lineage>
        <taxon>Archaea</taxon>
        <taxon>Methanobacteriati</taxon>
        <taxon>Methanobacteriota</taxon>
        <taxon>Stenosarchaea group</taxon>
        <taxon>Halobacteria</taxon>
        <taxon>Halobacteriales</taxon>
        <taxon>Natrialbaceae</taxon>
        <taxon>Natrinema</taxon>
    </lineage>
</organism>
<evidence type="ECO:0000256" key="1">
    <source>
        <dbReference type="ARBA" id="ARBA00022612"/>
    </source>
</evidence>
<dbReference type="Proteomes" id="UP000307562">
    <property type="component" value="Chromosome"/>
</dbReference>
<dbReference type="KEGG" id="npl:FGF80_10110"/>
<dbReference type="EMBL" id="CP040637">
    <property type="protein sequence ID" value="QCW03572.1"/>
    <property type="molecule type" value="Genomic_DNA"/>
</dbReference>
<evidence type="ECO:0000313" key="4">
    <source>
        <dbReference type="EMBL" id="QCW03572.1"/>
    </source>
</evidence>
<dbReference type="GeneID" id="96156339"/>
<dbReference type="PANTHER" id="PTHR37813">
    <property type="entry name" value="FELS-2 PROPHAGE PROTEIN"/>
    <property type="match status" value="1"/>
</dbReference>